<dbReference type="InterPro" id="IPR029058">
    <property type="entry name" value="AB_hydrolase_fold"/>
</dbReference>
<dbReference type="InterPro" id="IPR000073">
    <property type="entry name" value="AB_hydrolase_1"/>
</dbReference>
<protein>
    <recommendedName>
        <fullName evidence="1 2">AB hydrolase-1 domain-containing protein</fullName>
    </recommendedName>
</protein>
<dbReference type="HOGENOM" id="CLU_046066_0_3_1"/>
<dbReference type="GO" id="GO:0080030">
    <property type="term" value="F:methyl indole-3-acetate esterase activity"/>
    <property type="evidence" value="ECO:0000318"/>
    <property type="project" value="GO_Central"/>
</dbReference>
<reference evidence="3 4" key="1">
    <citation type="journal article" date="2011" name="Nat. Genet.">
        <title>The genome of the mesopolyploid crop species Brassica rapa.</title>
        <authorList>
            <consortium name="Brassica rapa Genome Sequencing Project Consortium"/>
            <person name="Wang X."/>
            <person name="Wang H."/>
            <person name="Wang J."/>
            <person name="Sun R."/>
            <person name="Wu J."/>
            <person name="Liu S."/>
            <person name="Bai Y."/>
            <person name="Mun J.H."/>
            <person name="Bancroft I."/>
            <person name="Cheng F."/>
            <person name="Huang S."/>
            <person name="Li X."/>
            <person name="Hua W."/>
            <person name="Wang J."/>
            <person name="Wang X."/>
            <person name="Freeling M."/>
            <person name="Pires J.C."/>
            <person name="Paterson A.H."/>
            <person name="Chalhoub B."/>
            <person name="Wang B."/>
            <person name="Hayward A."/>
            <person name="Sharpe A.G."/>
            <person name="Park B.S."/>
            <person name="Weisshaar B."/>
            <person name="Liu B."/>
            <person name="Li B."/>
            <person name="Liu B."/>
            <person name="Tong C."/>
            <person name="Song C."/>
            <person name="Duran C."/>
            <person name="Peng C."/>
            <person name="Geng C."/>
            <person name="Koh C."/>
            <person name="Lin C."/>
            <person name="Edwards D."/>
            <person name="Mu D."/>
            <person name="Shen D."/>
            <person name="Soumpourou E."/>
            <person name="Li F."/>
            <person name="Fraser F."/>
            <person name="Conant G."/>
            <person name="Lassalle G."/>
            <person name="King G.J."/>
            <person name="Bonnema G."/>
            <person name="Tang H."/>
            <person name="Wang H."/>
            <person name="Belcram H."/>
            <person name="Zhou H."/>
            <person name="Hirakawa H."/>
            <person name="Abe H."/>
            <person name="Guo H."/>
            <person name="Wang H."/>
            <person name="Jin H."/>
            <person name="Parkin I.A."/>
            <person name="Batley J."/>
            <person name="Kim J.S."/>
            <person name="Just J."/>
            <person name="Li J."/>
            <person name="Xu J."/>
            <person name="Deng J."/>
            <person name="Kim J.A."/>
            <person name="Li J."/>
            <person name="Yu J."/>
            <person name="Meng J."/>
            <person name="Wang J."/>
            <person name="Min J."/>
            <person name="Poulain J."/>
            <person name="Wang J."/>
            <person name="Hatakeyama K."/>
            <person name="Wu K."/>
            <person name="Wang L."/>
            <person name="Fang L."/>
            <person name="Trick M."/>
            <person name="Links M.G."/>
            <person name="Zhao M."/>
            <person name="Jin M."/>
            <person name="Ramchiary N."/>
            <person name="Drou N."/>
            <person name="Berkman P.J."/>
            <person name="Cai Q."/>
            <person name="Huang Q."/>
            <person name="Li R."/>
            <person name="Tabata S."/>
            <person name="Cheng S."/>
            <person name="Zhang S."/>
            <person name="Zhang S."/>
            <person name="Huang S."/>
            <person name="Sato S."/>
            <person name="Sun S."/>
            <person name="Kwon S.J."/>
            <person name="Choi S.R."/>
            <person name="Lee T.H."/>
            <person name="Fan W."/>
            <person name="Zhao X."/>
            <person name="Tan X."/>
            <person name="Xu X."/>
            <person name="Wang Y."/>
            <person name="Qiu Y."/>
            <person name="Yin Y."/>
            <person name="Li Y."/>
            <person name="Du Y."/>
            <person name="Liao Y."/>
            <person name="Lim Y."/>
            <person name="Narusaka Y."/>
            <person name="Wang Y."/>
            <person name="Wang Z."/>
            <person name="Li Z."/>
            <person name="Wang Z."/>
            <person name="Xiong Z."/>
            <person name="Zhang Z."/>
        </authorList>
    </citation>
    <scope>NUCLEOTIDE SEQUENCE [LARGE SCALE GENOMIC DNA]</scope>
    <source>
        <strain evidence="3 4">cv. Chiifu-401-42</strain>
    </source>
</reference>
<organism evidence="3 4">
    <name type="scientific">Brassica campestris</name>
    <name type="common">Field mustard</name>
    <dbReference type="NCBI Taxonomy" id="3711"/>
    <lineage>
        <taxon>Eukaryota</taxon>
        <taxon>Viridiplantae</taxon>
        <taxon>Streptophyta</taxon>
        <taxon>Embryophyta</taxon>
        <taxon>Tracheophyta</taxon>
        <taxon>Spermatophyta</taxon>
        <taxon>Magnoliopsida</taxon>
        <taxon>eudicotyledons</taxon>
        <taxon>Gunneridae</taxon>
        <taxon>Pentapetalae</taxon>
        <taxon>rosids</taxon>
        <taxon>malvids</taxon>
        <taxon>Brassicales</taxon>
        <taxon>Brassicaceae</taxon>
        <taxon>Brassiceae</taxon>
        <taxon>Brassica</taxon>
    </lineage>
</organism>
<feature type="domain" description="AB hydrolase-1" evidence="1">
    <location>
        <begin position="7"/>
        <end position="168"/>
    </location>
</feature>
<dbReference type="GO" id="GO:0009694">
    <property type="term" value="P:jasmonic acid metabolic process"/>
    <property type="evidence" value="ECO:0000318"/>
    <property type="project" value="GO_Central"/>
</dbReference>
<evidence type="ECO:0000259" key="2">
    <source>
        <dbReference type="Pfam" id="PF12697"/>
    </source>
</evidence>
<dbReference type="Proteomes" id="UP000011750">
    <property type="component" value="Chromosome A04"/>
</dbReference>
<dbReference type="PANTHER" id="PTHR10992">
    <property type="entry name" value="METHYLESTERASE FAMILY MEMBER"/>
    <property type="match status" value="1"/>
</dbReference>
<dbReference type="SUPFAM" id="SSF53474">
    <property type="entry name" value="alpha/beta-Hydrolases"/>
    <property type="match status" value="2"/>
</dbReference>
<dbReference type="GO" id="GO:0009696">
    <property type="term" value="P:salicylic acid metabolic process"/>
    <property type="evidence" value="ECO:0000318"/>
    <property type="project" value="GO_Central"/>
</dbReference>
<dbReference type="InParanoid" id="M4ETM6"/>
<dbReference type="Gramene" id="Bra032158.1">
    <property type="protein sequence ID" value="Bra032158.1-P"/>
    <property type="gene ID" value="Bra032158"/>
</dbReference>
<sequence length="457" mass="50181">MENQKRFVLGHGICHGAWSWYKVKTLLEAAGHCVSAIDLSASGINTTRVEEIQTLKDYSKPLLDIMDSFPSDKKTILVAHSLGGVPAALAADIFPCKTAAIVFLTSAMPDTKNPPAYVIEKLLASIPQEEFLDTVFGCYGAPDCPLETSLLGPTRFLTKKCYQLSPVEKVKKAMENQKRFVLGHGICHGAWSWYKVKTLLEAAGHCVSAIDLSASGINTTRVEEIQTLKDYSKPLLDIMDSFPSDKKTILVAHSLGGVPAALAADIFPCKTAAIVFLTSAMPDTKNPPAYVIEKTAAIVFLTSAMPDTKNPPAYVIEKLLASIPQEEFLDTVFGCYGAPDCPLETSLLGPRFLTKKCYQLSPVEDLELAKMLVRVNPLVTNNLAGTRSFSEEGYGSIPRIYIICEEDNIIPKEYQHWIISNFPPKEVIKIKDADHMPMNSKPQELCARLLKIAHTYA</sequence>
<dbReference type="FunFam" id="3.40.50.1820:FF:000051">
    <property type="entry name" value="(S)-hydroxynitrile lyase"/>
    <property type="match status" value="1"/>
</dbReference>
<dbReference type="STRING" id="51351.M4ETM6"/>
<evidence type="ECO:0000259" key="1">
    <source>
        <dbReference type="Pfam" id="PF00561"/>
    </source>
</evidence>
<dbReference type="EnsemblPlants" id="Bra032158.1">
    <property type="protein sequence ID" value="Bra032158.1-P"/>
    <property type="gene ID" value="Bra032158"/>
</dbReference>
<dbReference type="GO" id="GO:0080031">
    <property type="term" value="F:methyl salicylate esterase activity"/>
    <property type="evidence" value="ECO:0000318"/>
    <property type="project" value="GO_Central"/>
</dbReference>
<accession>M4ETM6</accession>
<dbReference type="eggNOG" id="ENOG502QR2J">
    <property type="taxonomic scope" value="Eukaryota"/>
</dbReference>
<proteinExistence type="predicted"/>
<name>M4ETM6_BRACM</name>
<reference evidence="3" key="3">
    <citation type="submission" date="2023-03" db="UniProtKB">
        <authorList>
            <consortium name="EnsemblPlants"/>
        </authorList>
    </citation>
    <scope>IDENTIFICATION</scope>
    <source>
        <strain evidence="3">cv. Chiifu-401-42</strain>
    </source>
</reference>
<dbReference type="AlphaFoldDB" id="M4ETM6"/>
<reference evidence="3 4" key="2">
    <citation type="journal article" date="2018" name="Hortic Res">
        <title>Improved Brassica rapa reference genome by single-molecule sequencing and chromosome conformation capture technologies.</title>
        <authorList>
            <person name="Zhang L."/>
            <person name="Cai X."/>
            <person name="Wu J."/>
            <person name="Liu M."/>
            <person name="Grob S."/>
            <person name="Cheng F."/>
            <person name="Liang J."/>
            <person name="Cai C."/>
            <person name="Liu Z."/>
            <person name="Liu B."/>
            <person name="Wang F."/>
            <person name="Li S."/>
            <person name="Liu F."/>
            <person name="Li X."/>
            <person name="Cheng L."/>
            <person name="Yang W."/>
            <person name="Li M.H."/>
            <person name="Grossniklaus U."/>
            <person name="Zheng H."/>
            <person name="Wang X."/>
        </authorList>
    </citation>
    <scope>NUCLEOTIDE SEQUENCE [LARGE SCALE GENOMIC DNA]</scope>
    <source>
        <strain evidence="3 4">cv. Chiifu-401-42</strain>
    </source>
</reference>
<keyword evidence="4" id="KW-1185">Reference proteome</keyword>
<dbReference type="InterPro" id="IPR045889">
    <property type="entry name" value="MES/HNL"/>
</dbReference>
<evidence type="ECO:0000313" key="3">
    <source>
        <dbReference type="EnsemblPlants" id="Bra032158.1-P"/>
    </source>
</evidence>
<dbReference type="Gene3D" id="3.40.50.1820">
    <property type="entry name" value="alpha/beta hydrolase"/>
    <property type="match status" value="3"/>
</dbReference>
<dbReference type="PANTHER" id="PTHR10992:SF1057">
    <property type="entry name" value="AB HYDROLASE-1 DOMAIN-CONTAINING PROTEIN"/>
    <property type="match status" value="1"/>
</dbReference>
<dbReference type="Pfam" id="PF00561">
    <property type="entry name" value="Abhydrolase_1"/>
    <property type="match status" value="1"/>
</dbReference>
<feature type="domain" description="AB hydrolase-1" evidence="2">
    <location>
        <begin position="181"/>
        <end position="447"/>
    </location>
</feature>
<dbReference type="GO" id="GO:0080032">
    <property type="term" value="F:methyl jasmonate esterase activity"/>
    <property type="evidence" value="ECO:0000318"/>
    <property type="project" value="GO_Central"/>
</dbReference>
<evidence type="ECO:0000313" key="4">
    <source>
        <dbReference type="Proteomes" id="UP000011750"/>
    </source>
</evidence>
<dbReference type="Pfam" id="PF12697">
    <property type="entry name" value="Abhydrolase_6"/>
    <property type="match status" value="1"/>
</dbReference>